<evidence type="ECO:0000256" key="2">
    <source>
        <dbReference type="ARBA" id="ARBA00004162"/>
    </source>
</evidence>
<evidence type="ECO:0000256" key="1">
    <source>
        <dbReference type="ARBA" id="ARBA00002254"/>
    </source>
</evidence>
<dbReference type="Proteomes" id="UP001519272">
    <property type="component" value="Unassembled WGS sequence"/>
</dbReference>
<evidence type="ECO:0000256" key="3">
    <source>
        <dbReference type="ARBA" id="ARBA00008281"/>
    </source>
</evidence>
<dbReference type="EMBL" id="JAGGKG010000002">
    <property type="protein sequence ID" value="MBP1904181.1"/>
    <property type="molecule type" value="Genomic_DNA"/>
</dbReference>
<proteinExistence type="inferred from homology"/>
<keyword evidence="12" id="KW-1185">Reference proteome</keyword>
<gene>
    <name evidence="11" type="ORF">J2Z32_000798</name>
</gene>
<evidence type="ECO:0000313" key="11">
    <source>
        <dbReference type="EMBL" id="MBP1904181.1"/>
    </source>
</evidence>
<keyword evidence="11" id="KW-0969">Cilium</keyword>
<feature type="transmembrane region" description="Helical" evidence="10">
    <location>
        <begin position="6"/>
        <end position="26"/>
    </location>
</feature>
<reference evidence="11 12" key="1">
    <citation type="submission" date="2021-03" db="EMBL/GenBank/DDBJ databases">
        <title>Genomic Encyclopedia of Type Strains, Phase IV (KMG-IV): sequencing the most valuable type-strain genomes for metagenomic binning, comparative biology and taxonomic classification.</title>
        <authorList>
            <person name="Goeker M."/>
        </authorList>
    </citation>
    <scope>NUCLEOTIDE SEQUENCE [LARGE SCALE GENOMIC DNA]</scope>
    <source>
        <strain evidence="11 12">DSM 14349</strain>
    </source>
</reference>
<evidence type="ECO:0000256" key="10">
    <source>
        <dbReference type="RuleBase" id="RU364125"/>
    </source>
</evidence>
<sequence>MKKLAPWLITILLSITLIVVAAFLLLRPYTQQTPETQLRDTVQNVAPAPGLTADQIVEVTSTIDEIKTNAADANYIVVANFAFQLDTAESKAAFDKIKDFKIAPIIIKTLADTKPEELNGAKGKDDLSAKLLNLINKSLPEGKVIQIDITKFQLVPI</sequence>
<comment type="function">
    <text evidence="1 10">Controls the rotational direction of flagella during chemotaxis.</text>
</comment>
<evidence type="ECO:0000256" key="7">
    <source>
        <dbReference type="ARBA" id="ARBA00022779"/>
    </source>
</evidence>
<dbReference type="RefSeq" id="WP_210087849.1">
    <property type="nucleotide sequence ID" value="NZ_JAGGKG010000002.1"/>
</dbReference>
<keyword evidence="8 10" id="KW-1133">Transmembrane helix</keyword>
<accession>A0ABS4FNM9</accession>
<keyword evidence="6 10" id="KW-0812">Transmembrane</keyword>
<protein>
    <recommendedName>
        <fullName evidence="10">Flagellar protein FliL</fullName>
    </recommendedName>
</protein>
<keyword evidence="11" id="KW-0282">Flagellum</keyword>
<name>A0ABS4FNM9_9BACL</name>
<keyword evidence="11" id="KW-0966">Cell projection</keyword>
<evidence type="ECO:0000256" key="6">
    <source>
        <dbReference type="ARBA" id="ARBA00022692"/>
    </source>
</evidence>
<comment type="subcellular location">
    <subcellularLocation>
        <location evidence="2">Cell membrane</location>
        <topology evidence="2">Single-pass membrane protein</topology>
    </subcellularLocation>
</comment>
<evidence type="ECO:0000256" key="4">
    <source>
        <dbReference type="ARBA" id="ARBA00022475"/>
    </source>
</evidence>
<evidence type="ECO:0000313" key="12">
    <source>
        <dbReference type="Proteomes" id="UP001519272"/>
    </source>
</evidence>
<evidence type="ECO:0000256" key="8">
    <source>
        <dbReference type="ARBA" id="ARBA00022989"/>
    </source>
</evidence>
<dbReference type="InterPro" id="IPR005503">
    <property type="entry name" value="FliL"/>
</dbReference>
<comment type="similarity">
    <text evidence="3 10">Belongs to the FliL family.</text>
</comment>
<comment type="caution">
    <text evidence="11">The sequence shown here is derived from an EMBL/GenBank/DDBJ whole genome shotgun (WGS) entry which is preliminary data.</text>
</comment>
<keyword evidence="9 10" id="KW-0472">Membrane</keyword>
<organism evidence="11 12">
    <name type="scientific">Paenibacillus turicensis</name>
    <dbReference type="NCBI Taxonomy" id="160487"/>
    <lineage>
        <taxon>Bacteria</taxon>
        <taxon>Bacillati</taxon>
        <taxon>Bacillota</taxon>
        <taxon>Bacilli</taxon>
        <taxon>Bacillales</taxon>
        <taxon>Paenibacillaceae</taxon>
        <taxon>Paenibacillus</taxon>
    </lineage>
</organism>
<keyword evidence="4 10" id="KW-1003">Cell membrane</keyword>
<keyword evidence="5 10" id="KW-0145">Chemotaxis</keyword>
<keyword evidence="7 10" id="KW-0283">Flagellar rotation</keyword>
<evidence type="ECO:0000256" key="9">
    <source>
        <dbReference type="ARBA" id="ARBA00023136"/>
    </source>
</evidence>
<dbReference type="Pfam" id="PF03748">
    <property type="entry name" value="FliL"/>
    <property type="match status" value="1"/>
</dbReference>
<evidence type="ECO:0000256" key="5">
    <source>
        <dbReference type="ARBA" id="ARBA00022500"/>
    </source>
</evidence>